<proteinExistence type="predicted"/>
<accession>A0A5E7HHJ6</accession>
<dbReference type="Proteomes" id="UP000377224">
    <property type="component" value="Unassembled WGS sequence"/>
</dbReference>
<dbReference type="EMBL" id="CABVIN010000001">
    <property type="protein sequence ID" value="VVO63691.1"/>
    <property type="molecule type" value="Genomic_DNA"/>
</dbReference>
<sequence length="265" mass="28942">MLGTALAQAAPSAQPEVPGAKRLGDFLIRPTQNSLYGPGPHYTIMFRSQEYWPFGVNVVKGVRPIKAQHEGQPMLLAITSRADSVGTLLVSVQNGTPLSRLLSPLQDENFPDWGVPQPGREDLLLFAESGLALDTRTGEVLWFDTAVKGSGYRVVGTLMSVSPDNKVAAYLRFKEILVAGREDGLVAAYKLPADANVGELADIFKSAYAQAAQAIKDGVPHVNNHRQARDMQIAWFAQRFHWQAKNDTWELIGRGLGPALPLSER</sequence>
<evidence type="ECO:0000313" key="1">
    <source>
        <dbReference type="EMBL" id="VVO63691.1"/>
    </source>
</evidence>
<reference evidence="1 2" key="1">
    <citation type="submission" date="2019-09" db="EMBL/GenBank/DDBJ databases">
        <authorList>
            <person name="Chandra G."/>
            <person name="Truman W A."/>
        </authorList>
    </citation>
    <scope>NUCLEOTIDE SEQUENCE [LARGE SCALE GENOMIC DNA]</scope>
    <source>
        <strain evidence="1">PS896</strain>
    </source>
</reference>
<organism evidence="1 2">
    <name type="scientific">Pseudomonas fluorescens</name>
    <dbReference type="NCBI Taxonomy" id="294"/>
    <lineage>
        <taxon>Bacteria</taxon>
        <taxon>Pseudomonadati</taxon>
        <taxon>Pseudomonadota</taxon>
        <taxon>Gammaproteobacteria</taxon>
        <taxon>Pseudomonadales</taxon>
        <taxon>Pseudomonadaceae</taxon>
        <taxon>Pseudomonas</taxon>
    </lineage>
</organism>
<protein>
    <submittedName>
        <fullName evidence="1">Uncharacterized protein</fullName>
    </submittedName>
</protein>
<gene>
    <name evidence="1" type="ORF">PS896_00944</name>
</gene>
<evidence type="ECO:0000313" key="2">
    <source>
        <dbReference type="Proteomes" id="UP000377224"/>
    </source>
</evidence>
<name>A0A5E7HHJ6_PSEFL</name>
<dbReference type="AlphaFoldDB" id="A0A5E7HHJ6"/>